<dbReference type="SUPFAM" id="SSF53335">
    <property type="entry name" value="S-adenosyl-L-methionine-dependent methyltransferases"/>
    <property type="match status" value="1"/>
</dbReference>
<keyword evidence="3" id="KW-1185">Reference proteome</keyword>
<gene>
    <name evidence="2" type="ORF">HYH03_014836</name>
</gene>
<accession>A0A836BRU2</accession>
<evidence type="ECO:0000259" key="1">
    <source>
        <dbReference type="Pfam" id="PF13649"/>
    </source>
</evidence>
<evidence type="ECO:0000313" key="2">
    <source>
        <dbReference type="EMBL" id="KAG2486535.1"/>
    </source>
</evidence>
<organism evidence="2 3">
    <name type="scientific">Edaphochlamys debaryana</name>
    <dbReference type="NCBI Taxonomy" id="47281"/>
    <lineage>
        <taxon>Eukaryota</taxon>
        <taxon>Viridiplantae</taxon>
        <taxon>Chlorophyta</taxon>
        <taxon>core chlorophytes</taxon>
        <taxon>Chlorophyceae</taxon>
        <taxon>CS clade</taxon>
        <taxon>Chlamydomonadales</taxon>
        <taxon>Chlamydomonadales incertae sedis</taxon>
        <taxon>Edaphochlamys</taxon>
    </lineage>
</organism>
<comment type="caution">
    <text evidence="2">The sequence shown here is derived from an EMBL/GenBank/DDBJ whole genome shotgun (WGS) entry which is preliminary data.</text>
</comment>
<reference evidence="2" key="1">
    <citation type="journal article" date="2020" name="bioRxiv">
        <title>Comparative genomics of Chlamydomonas.</title>
        <authorList>
            <person name="Craig R.J."/>
            <person name="Hasan A.R."/>
            <person name="Ness R.W."/>
            <person name="Keightley P.D."/>
        </authorList>
    </citation>
    <scope>NUCLEOTIDE SEQUENCE</scope>
    <source>
        <strain evidence="2">CCAP 11/70</strain>
    </source>
</reference>
<sequence>MASKPAMPKERVELLDRAWTLAAELYAAELVPRFDPWLKSGLQELQKHALPPGPLLVPCCGPGHELPLLHKLYGGVRRVVGLDLSRGMVDLALREIDAYEREQRLQGAGAAAGLEAVVADASCLDAFASAAAVFSVFGLQQLGALAPQALASWVRCLAPGGVAVVVLWPSVVEQSGPWQAYDQVLLEKAAGDAGRPMPAPDASAQAPPQEWEVRLTEAALSEVEGAELLVDRLQAHPIHWPSAERFWEVMTEGGPWRARRLVAGDAAMAELGGRVVAKLGGGRPLEHAPSARILVLRRRPEPGASPASAL</sequence>
<dbReference type="AlphaFoldDB" id="A0A836BRU2"/>
<dbReference type="OrthoDB" id="66144at2759"/>
<dbReference type="Pfam" id="PF13649">
    <property type="entry name" value="Methyltransf_25"/>
    <property type="match status" value="1"/>
</dbReference>
<name>A0A836BRU2_9CHLO</name>
<dbReference type="Proteomes" id="UP000612055">
    <property type="component" value="Unassembled WGS sequence"/>
</dbReference>
<dbReference type="Gene3D" id="3.40.50.150">
    <property type="entry name" value="Vaccinia Virus protein VP39"/>
    <property type="match status" value="1"/>
</dbReference>
<protein>
    <recommendedName>
        <fullName evidence="1">Methyltransferase domain-containing protein</fullName>
    </recommendedName>
</protein>
<evidence type="ECO:0000313" key="3">
    <source>
        <dbReference type="Proteomes" id="UP000612055"/>
    </source>
</evidence>
<feature type="domain" description="Methyltransferase" evidence="1">
    <location>
        <begin position="59"/>
        <end position="161"/>
    </location>
</feature>
<dbReference type="InterPro" id="IPR029063">
    <property type="entry name" value="SAM-dependent_MTases_sf"/>
</dbReference>
<dbReference type="InterPro" id="IPR041698">
    <property type="entry name" value="Methyltransf_25"/>
</dbReference>
<proteinExistence type="predicted"/>
<dbReference type="EMBL" id="JAEHOE010000111">
    <property type="protein sequence ID" value="KAG2486535.1"/>
    <property type="molecule type" value="Genomic_DNA"/>
</dbReference>